<reference evidence="5" key="1">
    <citation type="journal article" date="2019" name="Int. J. Syst. Evol. Microbiol.">
        <title>The Global Catalogue of Microorganisms (GCM) 10K type strain sequencing project: providing services to taxonomists for standard genome sequencing and annotation.</title>
        <authorList>
            <consortium name="The Broad Institute Genomics Platform"/>
            <consortium name="The Broad Institute Genome Sequencing Center for Infectious Disease"/>
            <person name="Wu L."/>
            <person name="Ma J."/>
        </authorList>
    </citation>
    <scope>NUCLEOTIDE SEQUENCE [LARGE SCALE GENOMIC DNA]</scope>
    <source>
        <strain evidence="5">JCM 3399</strain>
    </source>
</reference>
<dbReference type="InterPro" id="IPR011330">
    <property type="entry name" value="Glyco_hydro/deAcase_b/a-brl"/>
</dbReference>
<evidence type="ECO:0000313" key="4">
    <source>
        <dbReference type="EMBL" id="GGU95068.1"/>
    </source>
</evidence>
<proteinExistence type="predicted"/>
<comment type="caution">
    <text evidence="4">The sequence shown here is derived from an EMBL/GenBank/DDBJ whole genome shotgun (WGS) entry which is preliminary data.</text>
</comment>
<dbReference type="InterPro" id="IPR002509">
    <property type="entry name" value="NODB_dom"/>
</dbReference>
<evidence type="ECO:0000256" key="1">
    <source>
        <dbReference type="ARBA" id="ARBA00004613"/>
    </source>
</evidence>
<feature type="domain" description="NodB homology" evidence="3">
    <location>
        <begin position="86"/>
        <end position="282"/>
    </location>
</feature>
<protein>
    <recommendedName>
        <fullName evidence="3">NodB homology domain-containing protein</fullName>
    </recommendedName>
</protein>
<dbReference type="PROSITE" id="PS51677">
    <property type="entry name" value="NODB"/>
    <property type="match status" value="1"/>
</dbReference>
<dbReference type="CDD" id="cd10918">
    <property type="entry name" value="CE4_NodB_like_5s_6s"/>
    <property type="match status" value="1"/>
</dbReference>
<accession>A0ABQ2VKW1</accession>
<gene>
    <name evidence="4" type="ORF">GCM10010211_72750</name>
</gene>
<dbReference type="Proteomes" id="UP000654471">
    <property type="component" value="Unassembled WGS sequence"/>
</dbReference>
<evidence type="ECO:0000256" key="2">
    <source>
        <dbReference type="ARBA" id="ARBA00022729"/>
    </source>
</evidence>
<name>A0ABQ2VKW1_9ACTN</name>
<keyword evidence="5" id="KW-1185">Reference proteome</keyword>
<dbReference type="Gene3D" id="3.20.20.370">
    <property type="entry name" value="Glycoside hydrolase/deacetylase"/>
    <property type="match status" value="1"/>
</dbReference>
<dbReference type="Pfam" id="PF01522">
    <property type="entry name" value="Polysacc_deac_1"/>
    <property type="match status" value="1"/>
</dbReference>
<comment type="subcellular location">
    <subcellularLocation>
        <location evidence="1">Secreted</location>
    </subcellularLocation>
</comment>
<dbReference type="InterPro" id="IPR051398">
    <property type="entry name" value="Polysacch_Deacetylase"/>
</dbReference>
<evidence type="ECO:0000313" key="5">
    <source>
        <dbReference type="Proteomes" id="UP000654471"/>
    </source>
</evidence>
<dbReference type="PANTHER" id="PTHR34216:SF3">
    <property type="entry name" value="POLY-BETA-1,6-N-ACETYL-D-GLUCOSAMINE N-DEACETYLASE"/>
    <property type="match status" value="1"/>
</dbReference>
<keyword evidence="2" id="KW-0732">Signal</keyword>
<dbReference type="SUPFAM" id="SSF88713">
    <property type="entry name" value="Glycoside hydrolase/deacetylase"/>
    <property type="match status" value="1"/>
</dbReference>
<sequence length="282" mass="30346">MRPPGVGTGPIGADGAVFPAAPSAAPVPILMYHAVTLAPAPAMRELSVTPEAFADQMAVLATRGFTPLTTAALAAAWRDGGPLPPRPVLITFDDGYEGVHRHALPALARHGFPATLFAATGWLRGRHATGGAPDTMLGWDEIRELAAAGLEIGGHSHRHPSLDGVGEERLWQEVARCREIIAEETGAAPESFAYPYGHSSGRVRQVVRALGFRQALAVRNALAERRQGPYALARLTIRRHTGTEEFARLVEGHGIGRAFARDRVLTKGYAMVRRTRQVVRRD</sequence>
<evidence type="ECO:0000259" key="3">
    <source>
        <dbReference type="PROSITE" id="PS51677"/>
    </source>
</evidence>
<dbReference type="EMBL" id="BMRP01000047">
    <property type="protein sequence ID" value="GGU95068.1"/>
    <property type="molecule type" value="Genomic_DNA"/>
</dbReference>
<organism evidence="4 5">
    <name type="scientific">Streptomyces albospinus</name>
    <dbReference type="NCBI Taxonomy" id="285515"/>
    <lineage>
        <taxon>Bacteria</taxon>
        <taxon>Bacillati</taxon>
        <taxon>Actinomycetota</taxon>
        <taxon>Actinomycetes</taxon>
        <taxon>Kitasatosporales</taxon>
        <taxon>Streptomycetaceae</taxon>
        <taxon>Streptomyces</taxon>
    </lineage>
</organism>
<dbReference type="PANTHER" id="PTHR34216">
    <property type="match status" value="1"/>
</dbReference>